<evidence type="ECO:0000256" key="7">
    <source>
        <dbReference type="SAM" id="Phobius"/>
    </source>
</evidence>
<dbReference type="Pfam" id="PF00535">
    <property type="entry name" value="Glycos_transf_2"/>
    <property type="match status" value="1"/>
</dbReference>
<dbReference type="GO" id="GO:0016757">
    <property type="term" value="F:glycosyltransferase activity"/>
    <property type="evidence" value="ECO:0007669"/>
    <property type="project" value="UniProtKB-KW"/>
</dbReference>
<dbReference type="InterPro" id="IPR029044">
    <property type="entry name" value="Nucleotide-diphossugar_trans"/>
</dbReference>
<gene>
    <name evidence="9" type="ORF">GA0061103_2863</name>
</gene>
<dbReference type="CDD" id="cd04187">
    <property type="entry name" value="DPM1_like_bac"/>
    <property type="match status" value="1"/>
</dbReference>
<name>A0A1C3UYB2_9HYPH</name>
<dbReference type="Proteomes" id="UP000199101">
    <property type="component" value="Unassembled WGS sequence"/>
</dbReference>
<keyword evidence="5 7" id="KW-1133">Transmembrane helix</keyword>
<feature type="transmembrane region" description="Helical" evidence="7">
    <location>
        <begin position="271"/>
        <end position="297"/>
    </location>
</feature>
<keyword evidence="10" id="KW-1185">Reference proteome</keyword>
<dbReference type="Gene3D" id="3.90.550.10">
    <property type="entry name" value="Spore Coat Polysaccharide Biosynthesis Protein SpsA, Chain A"/>
    <property type="match status" value="1"/>
</dbReference>
<sequence>MRAIMNQKPQELLLSIVAPCHNEEEGLSEFCRRAEATARGIAGEAFEIVLVDDGSTDGTWEVIAALAAEVPQVLGVRLMRNHGHQLAATAGLAASRGERVLLIDADLQDPPELLLMMMPIMDRGADVVYGQRVRRQGESWFKLASASLFYRLLSRLASVAIPRDVGDFRLMRRRVVDILLAMPERDRFIRGMVSWIGGKQVALPYERDARFAGATKYPLRKMINFAIDAITSFSTVPLRISTWLGLASAGCAALLLLYTLARWFAGETIVGWSSIMAAITAFSAIQLICIGIIGEYVGRLVQENKRRPMFMIESLLQGGRSLHIPSGFSDMDAEDKRRTLDDALHDLGEGADSAGQMRAAC</sequence>
<feature type="domain" description="Glycosyltransferase 2-like" evidence="8">
    <location>
        <begin position="15"/>
        <end position="176"/>
    </location>
</feature>
<comment type="subcellular location">
    <subcellularLocation>
        <location evidence="1">Membrane</location>
        <topology evidence="1">Multi-pass membrane protein</topology>
    </subcellularLocation>
</comment>
<evidence type="ECO:0000256" key="5">
    <source>
        <dbReference type="ARBA" id="ARBA00022989"/>
    </source>
</evidence>
<evidence type="ECO:0000256" key="1">
    <source>
        <dbReference type="ARBA" id="ARBA00004141"/>
    </source>
</evidence>
<proteinExistence type="predicted"/>
<dbReference type="PANTHER" id="PTHR48090:SF1">
    <property type="entry name" value="PROPHAGE BACTOPRENOL GLUCOSYL TRANSFERASE HOMOLOG"/>
    <property type="match status" value="1"/>
</dbReference>
<dbReference type="AlphaFoldDB" id="A0A1C3UYB2"/>
<evidence type="ECO:0000259" key="8">
    <source>
        <dbReference type="Pfam" id="PF00535"/>
    </source>
</evidence>
<evidence type="ECO:0000256" key="6">
    <source>
        <dbReference type="ARBA" id="ARBA00023136"/>
    </source>
</evidence>
<evidence type="ECO:0000256" key="3">
    <source>
        <dbReference type="ARBA" id="ARBA00022679"/>
    </source>
</evidence>
<protein>
    <submittedName>
        <fullName evidence="9">Dolichol-phosphate mannosyltransferase</fullName>
    </submittedName>
</protein>
<dbReference type="InterPro" id="IPR001173">
    <property type="entry name" value="Glyco_trans_2-like"/>
</dbReference>
<dbReference type="PANTHER" id="PTHR48090">
    <property type="entry name" value="UNDECAPRENYL-PHOSPHATE 4-DEOXY-4-FORMAMIDO-L-ARABINOSE TRANSFERASE-RELATED"/>
    <property type="match status" value="1"/>
</dbReference>
<evidence type="ECO:0000256" key="4">
    <source>
        <dbReference type="ARBA" id="ARBA00022692"/>
    </source>
</evidence>
<dbReference type="InterPro" id="IPR050256">
    <property type="entry name" value="Glycosyltransferase_2"/>
</dbReference>
<organism evidence="9 10">
    <name type="scientific">Rhizobium multihospitium</name>
    <dbReference type="NCBI Taxonomy" id="410764"/>
    <lineage>
        <taxon>Bacteria</taxon>
        <taxon>Pseudomonadati</taxon>
        <taxon>Pseudomonadota</taxon>
        <taxon>Alphaproteobacteria</taxon>
        <taxon>Hyphomicrobiales</taxon>
        <taxon>Rhizobiaceae</taxon>
        <taxon>Rhizobium/Agrobacterium group</taxon>
        <taxon>Rhizobium</taxon>
    </lineage>
</organism>
<keyword evidence="6 7" id="KW-0472">Membrane</keyword>
<evidence type="ECO:0000313" key="9">
    <source>
        <dbReference type="EMBL" id="SCB20480.1"/>
    </source>
</evidence>
<dbReference type="GO" id="GO:0005886">
    <property type="term" value="C:plasma membrane"/>
    <property type="evidence" value="ECO:0007669"/>
    <property type="project" value="TreeGrafter"/>
</dbReference>
<accession>A0A1C3UYB2</accession>
<feature type="transmembrane region" description="Helical" evidence="7">
    <location>
        <begin position="243"/>
        <end position="265"/>
    </location>
</feature>
<keyword evidence="4 7" id="KW-0812">Transmembrane</keyword>
<dbReference type="STRING" id="410764.GA0061103_2863"/>
<keyword evidence="3 9" id="KW-0808">Transferase</keyword>
<keyword evidence="2 9" id="KW-0328">Glycosyltransferase</keyword>
<dbReference type="EMBL" id="FMAG01000002">
    <property type="protein sequence ID" value="SCB20480.1"/>
    <property type="molecule type" value="Genomic_DNA"/>
</dbReference>
<reference evidence="10" key="1">
    <citation type="submission" date="2016-08" db="EMBL/GenBank/DDBJ databases">
        <authorList>
            <person name="Varghese N."/>
            <person name="Submissions Spin"/>
        </authorList>
    </citation>
    <scope>NUCLEOTIDE SEQUENCE [LARGE SCALE GENOMIC DNA]</scope>
    <source>
        <strain evidence="10">HAMBI 2975</strain>
    </source>
</reference>
<dbReference type="SUPFAM" id="SSF53448">
    <property type="entry name" value="Nucleotide-diphospho-sugar transferases"/>
    <property type="match status" value="1"/>
</dbReference>
<evidence type="ECO:0000256" key="2">
    <source>
        <dbReference type="ARBA" id="ARBA00022676"/>
    </source>
</evidence>
<evidence type="ECO:0000313" key="10">
    <source>
        <dbReference type="Proteomes" id="UP000199101"/>
    </source>
</evidence>